<keyword evidence="4 7" id="KW-0238">DNA-binding</keyword>
<keyword evidence="3" id="KW-0805">Transcription regulation</keyword>
<organism evidence="7 8">
    <name type="scientific">Janibacter alkaliphilus</name>
    <dbReference type="NCBI Taxonomy" id="1069963"/>
    <lineage>
        <taxon>Bacteria</taxon>
        <taxon>Bacillati</taxon>
        <taxon>Actinomycetota</taxon>
        <taxon>Actinomycetes</taxon>
        <taxon>Micrococcales</taxon>
        <taxon>Intrasporangiaceae</taxon>
        <taxon>Janibacter</taxon>
    </lineage>
</organism>
<dbReference type="GO" id="GO:0030170">
    <property type="term" value="F:pyridoxal phosphate binding"/>
    <property type="evidence" value="ECO:0007669"/>
    <property type="project" value="InterPro"/>
</dbReference>
<dbReference type="EMBL" id="JACBZX010000001">
    <property type="protein sequence ID" value="NYG38600.1"/>
    <property type="molecule type" value="Genomic_DNA"/>
</dbReference>
<protein>
    <submittedName>
        <fullName evidence="7">DNA-binding transcriptional MocR family regulator</fullName>
    </submittedName>
</protein>
<sequence length="484" mass="51686">MPRSISPGRLATLLDDAPRRSPAYREVATALQMLVDDGRVPAGTRLPSERVLAEQLGVSRTTITRAYARLVDAGFATARHGSGTVAALPDAASRDGRGALMPAESTGSADGAIDLTCAVLPPPVQLHAAYEQALSRWSPEMGGSGYYPLGVPALREAIAEDYTRRGLPTHADQVMITSGAIGAHAVAARAHLVPGERLLLDSPVYPNSLASLRAHGLRPVAVPLDDDGWDLDTWASAARAGARAALLLPDFHNPTGLLMSDDERARLSHILRRQRALALVDETLAGTALTGPAADGGMPAPFGAHHHRTVMIGGASKSHWSGLRIGWLRAPAELMGPLVAARTTLDLGSAVLEQLALLELMAHEDEIATTHREAATARRDVLAAELRSHLPSWRFRIPDGGLSLWVELPEPVSTAFVVAAEARRVLLAPGPRFAAESGLERRLRIPFTAPEATLREAVRRMAAAWEALDRRAMPRRDPARPLIA</sequence>
<keyword evidence="2" id="KW-0663">Pyridoxal phosphate</keyword>
<evidence type="ECO:0000256" key="2">
    <source>
        <dbReference type="ARBA" id="ARBA00022898"/>
    </source>
</evidence>
<dbReference type="InterPro" id="IPR036388">
    <property type="entry name" value="WH-like_DNA-bd_sf"/>
</dbReference>
<evidence type="ECO:0000256" key="5">
    <source>
        <dbReference type="ARBA" id="ARBA00023163"/>
    </source>
</evidence>
<evidence type="ECO:0000259" key="6">
    <source>
        <dbReference type="PROSITE" id="PS50949"/>
    </source>
</evidence>
<dbReference type="PRINTS" id="PR00035">
    <property type="entry name" value="HTHGNTR"/>
</dbReference>
<dbReference type="Gene3D" id="3.40.640.10">
    <property type="entry name" value="Type I PLP-dependent aspartate aminotransferase-like (Major domain)"/>
    <property type="match status" value="1"/>
</dbReference>
<dbReference type="RefSeq" id="WP_179463768.1">
    <property type="nucleotide sequence ID" value="NZ_JACBZX010000001.1"/>
</dbReference>
<keyword evidence="8" id="KW-1185">Reference proteome</keyword>
<evidence type="ECO:0000313" key="8">
    <source>
        <dbReference type="Proteomes" id="UP000592181"/>
    </source>
</evidence>
<dbReference type="PANTHER" id="PTHR46577">
    <property type="entry name" value="HTH-TYPE TRANSCRIPTIONAL REGULATORY PROTEIN GABR"/>
    <property type="match status" value="1"/>
</dbReference>
<dbReference type="SUPFAM" id="SSF53383">
    <property type="entry name" value="PLP-dependent transferases"/>
    <property type="match status" value="1"/>
</dbReference>
<dbReference type="InterPro" id="IPR015424">
    <property type="entry name" value="PyrdxlP-dep_Trfase"/>
</dbReference>
<keyword evidence="5" id="KW-0804">Transcription</keyword>
<dbReference type="Gene3D" id="1.10.10.10">
    <property type="entry name" value="Winged helix-like DNA-binding domain superfamily/Winged helix DNA-binding domain"/>
    <property type="match status" value="1"/>
</dbReference>
<dbReference type="AlphaFoldDB" id="A0A852XAN1"/>
<dbReference type="GO" id="GO:0003677">
    <property type="term" value="F:DNA binding"/>
    <property type="evidence" value="ECO:0007669"/>
    <property type="project" value="UniProtKB-KW"/>
</dbReference>
<dbReference type="Pfam" id="PF00155">
    <property type="entry name" value="Aminotran_1_2"/>
    <property type="match status" value="1"/>
</dbReference>
<dbReference type="PROSITE" id="PS50949">
    <property type="entry name" value="HTH_GNTR"/>
    <property type="match status" value="1"/>
</dbReference>
<feature type="domain" description="HTH gntR-type" evidence="6">
    <location>
        <begin position="21"/>
        <end position="89"/>
    </location>
</feature>
<gene>
    <name evidence="7" type="ORF">BJY28_003069</name>
</gene>
<accession>A0A852XAN1</accession>
<evidence type="ECO:0000256" key="3">
    <source>
        <dbReference type="ARBA" id="ARBA00023015"/>
    </source>
</evidence>
<dbReference type="SMART" id="SM00345">
    <property type="entry name" value="HTH_GNTR"/>
    <property type="match status" value="1"/>
</dbReference>
<dbReference type="InterPro" id="IPR004839">
    <property type="entry name" value="Aminotransferase_I/II_large"/>
</dbReference>
<dbReference type="InterPro" id="IPR036390">
    <property type="entry name" value="WH_DNA-bd_sf"/>
</dbReference>
<dbReference type="InterPro" id="IPR000524">
    <property type="entry name" value="Tscrpt_reg_HTH_GntR"/>
</dbReference>
<reference evidence="7 8" key="1">
    <citation type="submission" date="2020-07" db="EMBL/GenBank/DDBJ databases">
        <title>Sequencing the genomes of 1000 actinobacteria strains.</title>
        <authorList>
            <person name="Klenk H.-P."/>
        </authorList>
    </citation>
    <scope>NUCLEOTIDE SEQUENCE [LARGE SCALE GENOMIC DNA]</scope>
    <source>
        <strain evidence="7 8">DSM 24723</strain>
    </source>
</reference>
<dbReference type="Proteomes" id="UP000592181">
    <property type="component" value="Unassembled WGS sequence"/>
</dbReference>
<dbReference type="CDD" id="cd07377">
    <property type="entry name" value="WHTH_GntR"/>
    <property type="match status" value="1"/>
</dbReference>
<dbReference type="Pfam" id="PF00392">
    <property type="entry name" value="GntR"/>
    <property type="match status" value="1"/>
</dbReference>
<evidence type="ECO:0000256" key="4">
    <source>
        <dbReference type="ARBA" id="ARBA00023125"/>
    </source>
</evidence>
<dbReference type="GO" id="GO:0003700">
    <property type="term" value="F:DNA-binding transcription factor activity"/>
    <property type="evidence" value="ECO:0007669"/>
    <property type="project" value="InterPro"/>
</dbReference>
<dbReference type="SUPFAM" id="SSF46785">
    <property type="entry name" value="Winged helix' DNA-binding domain"/>
    <property type="match status" value="1"/>
</dbReference>
<comment type="caution">
    <text evidence="7">The sequence shown here is derived from an EMBL/GenBank/DDBJ whole genome shotgun (WGS) entry which is preliminary data.</text>
</comment>
<name>A0A852XAN1_9MICO</name>
<proteinExistence type="inferred from homology"/>
<evidence type="ECO:0000313" key="7">
    <source>
        <dbReference type="EMBL" id="NYG38600.1"/>
    </source>
</evidence>
<evidence type="ECO:0000256" key="1">
    <source>
        <dbReference type="ARBA" id="ARBA00005384"/>
    </source>
</evidence>
<comment type="similarity">
    <text evidence="1">In the C-terminal section; belongs to the class-I pyridoxal-phosphate-dependent aminotransferase family.</text>
</comment>
<dbReference type="CDD" id="cd00609">
    <property type="entry name" value="AAT_like"/>
    <property type="match status" value="1"/>
</dbReference>
<dbReference type="InterPro" id="IPR015421">
    <property type="entry name" value="PyrdxlP-dep_Trfase_major"/>
</dbReference>
<dbReference type="InterPro" id="IPR051446">
    <property type="entry name" value="HTH_trans_reg/aminotransferase"/>
</dbReference>
<dbReference type="PANTHER" id="PTHR46577:SF1">
    <property type="entry name" value="HTH-TYPE TRANSCRIPTIONAL REGULATORY PROTEIN GABR"/>
    <property type="match status" value="1"/>
</dbReference>